<keyword evidence="3" id="KW-0732">Signal</keyword>
<comment type="similarity">
    <text evidence="1">Belongs to the protease inhibitor I39 (alpha-2-macroglobulin) family.</text>
</comment>
<dbReference type="GO" id="GO:0004867">
    <property type="term" value="F:serine-type endopeptidase inhibitor activity"/>
    <property type="evidence" value="ECO:0007669"/>
    <property type="project" value="UniProtKB-KW"/>
</dbReference>
<keyword evidence="2" id="KW-0646">Protease inhibitor</keyword>
<sequence length="511" mass="56124">NVVEGSVRATVSVTGDLMGMALQNLDHLVQLPHGCGEQNMVLFAPVVYVLQYLEKTRQLSPEIKDRATGFLRNGYQIQLHYQHPDGSYSEFGTKDEYGNTWLTAFVVKCFVQAKAYIYLDNRIIQAALTWLEFHQLPSGCFKNVGQLFHTFMKGGVDGEVPLAAYITAAYLEAGATPESSVVRRALGCLAPALPKAASLYTQALLAYTFALAKDSQRTQELLHVLDQKAIRADGQIHWSQTSSKLRTSTSPWSQPVPVDVELTAYVLLALLSKPNVTESDLTTASGIVAWLTRQQNAYGGFASTQDTVVALQALAKYAALTHSTQGDAEVRVRSHGGFGKKFQVSYQNRLLVQEAALTEVPGKFLVQAHGSCCVFTRVGSHRPCCDHPHLLILSKPKLCCTSVEGNVHISDTYVLHLEQEIEVTNLKPGHVRVYDYYSPGQCGTMGCLGVCTWLCARITQISPVLLQRSRPWLTIMSSASEVGANPLLSPLYRPSSAPIHFSVSCWSPVYL</sequence>
<feature type="domain" description="Alpha-macroglobulin receptor-binding" evidence="7">
    <location>
        <begin position="411"/>
        <end position="442"/>
    </location>
</feature>
<reference evidence="9" key="2">
    <citation type="submission" date="2025-09" db="UniProtKB">
        <authorList>
            <consortium name="Ensembl"/>
        </authorList>
    </citation>
    <scope>IDENTIFICATION</scope>
</reference>
<protein>
    <recommendedName>
        <fullName evidence="11">Alpha-macroglobulin receptor-binding domain-containing protein</fullName>
    </recommendedName>
</protein>
<evidence type="ECO:0000256" key="1">
    <source>
        <dbReference type="ARBA" id="ARBA00010952"/>
    </source>
</evidence>
<dbReference type="InterPro" id="IPR041813">
    <property type="entry name" value="A2M_TED"/>
</dbReference>
<dbReference type="InterPro" id="IPR050473">
    <property type="entry name" value="A2M/Complement_sys"/>
</dbReference>
<feature type="domain" description="Alpha-macroglobulin-like TED" evidence="8">
    <location>
        <begin position="11"/>
        <end position="317"/>
    </location>
</feature>
<dbReference type="Gene3D" id="2.60.120.1540">
    <property type="match status" value="1"/>
</dbReference>
<dbReference type="SUPFAM" id="SSF48239">
    <property type="entry name" value="Terpenoid cyclases/Protein prenyltransferases"/>
    <property type="match status" value="1"/>
</dbReference>
<dbReference type="GO" id="GO:0005615">
    <property type="term" value="C:extracellular space"/>
    <property type="evidence" value="ECO:0007669"/>
    <property type="project" value="InterPro"/>
</dbReference>
<evidence type="ECO:0000256" key="3">
    <source>
        <dbReference type="ARBA" id="ARBA00022729"/>
    </source>
</evidence>
<dbReference type="AlphaFoldDB" id="A0A8C9L4L3"/>
<organism evidence="9 10">
    <name type="scientific">Serinus canaria</name>
    <name type="common">Island canary</name>
    <name type="synonym">Fringilla canaria</name>
    <dbReference type="NCBI Taxonomy" id="9135"/>
    <lineage>
        <taxon>Eukaryota</taxon>
        <taxon>Metazoa</taxon>
        <taxon>Chordata</taxon>
        <taxon>Craniata</taxon>
        <taxon>Vertebrata</taxon>
        <taxon>Euteleostomi</taxon>
        <taxon>Archelosauria</taxon>
        <taxon>Archosauria</taxon>
        <taxon>Dinosauria</taxon>
        <taxon>Saurischia</taxon>
        <taxon>Theropoda</taxon>
        <taxon>Coelurosauria</taxon>
        <taxon>Aves</taxon>
        <taxon>Neognathae</taxon>
        <taxon>Neoaves</taxon>
        <taxon>Telluraves</taxon>
        <taxon>Australaves</taxon>
        <taxon>Passeriformes</taxon>
        <taxon>Passeroidea</taxon>
        <taxon>Fringillidae</taxon>
        <taxon>Carduelinae</taxon>
        <taxon>Serinus</taxon>
    </lineage>
</organism>
<evidence type="ECO:0000256" key="6">
    <source>
        <dbReference type="ARBA" id="ARBA00023180"/>
    </source>
</evidence>
<dbReference type="InterPro" id="IPR011626">
    <property type="entry name" value="Alpha-macroglobulin_TED"/>
</dbReference>
<name>A0A8C9L4L3_SERCA</name>
<dbReference type="FunFam" id="1.50.10.20:FF:000001">
    <property type="entry name" value="CD109 isoform 1"/>
    <property type="match status" value="1"/>
</dbReference>
<dbReference type="OMA" id="WLTGQQS"/>
<dbReference type="InterPro" id="IPR019742">
    <property type="entry name" value="MacrogloblnA2_CS"/>
</dbReference>
<dbReference type="Proteomes" id="UP000694409">
    <property type="component" value="Unassembled WGS sequence"/>
</dbReference>
<keyword evidence="4" id="KW-0722">Serine protease inhibitor</keyword>
<dbReference type="SMART" id="SM01419">
    <property type="entry name" value="Thiol-ester_cl"/>
    <property type="match status" value="1"/>
</dbReference>
<accession>A0A8C9L4L3</accession>
<dbReference type="GeneTree" id="ENSGT00940000163990"/>
<dbReference type="CDD" id="cd02897">
    <property type="entry name" value="A2M_2"/>
    <property type="match status" value="1"/>
</dbReference>
<keyword evidence="6" id="KW-0325">Glycoprotein</keyword>
<evidence type="ECO:0000256" key="2">
    <source>
        <dbReference type="ARBA" id="ARBA00022690"/>
    </source>
</evidence>
<dbReference type="InterPro" id="IPR009048">
    <property type="entry name" value="A-macroglobulin_rcpt-bd"/>
</dbReference>
<evidence type="ECO:0000256" key="4">
    <source>
        <dbReference type="ARBA" id="ARBA00022900"/>
    </source>
</evidence>
<dbReference type="InterPro" id="IPR047565">
    <property type="entry name" value="Alpha-macroglob_thiol-ester_cl"/>
</dbReference>
<reference evidence="9" key="1">
    <citation type="submission" date="2025-08" db="UniProtKB">
        <authorList>
            <consortium name="Ensembl"/>
        </authorList>
    </citation>
    <scope>IDENTIFICATION</scope>
</reference>
<evidence type="ECO:0000259" key="7">
    <source>
        <dbReference type="Pfam" id="PF07677"/>
    </source>
</evidence>
<keyword evidence="5" id="KW-1015">Disulfide bond</keyword>
<proteinExistence type="inferred from homology"/>
<keyword evidence="10" id="KW-1185">Reference proteome</keyword>
<evidence type="ECO:0000259" key="8">
    <source>
        <dbReference type="Pfam" id="PF07678"/>
    </source>
</evidence>
<dbReference type="Gene3D" id="2.60.40.690">
    <property type="entry name" value="Alpha-macroglobulin, receptor-binding domain"/>
    <property type="match status" value="1"/>
</dbReference>
<dbReference type="PROSITE" id="PS00477">
    <property type="entry name" value="ALPHA_2_MACROGLOBULIN"/>
    <property type="match status" value="1"/>
</dbReference>
<dbReference type="Pfam" id="PF07678">
    <property type="entry name" value="TED_complement"/>
    <property type="match status" value="1"/>
</dbReference>
<dbReference type="InterPro" id="IPR008930">
    <property type="entry name" value="Terpenoid_cyclase/PrenylTrfase"/>
</dbReference>
<dbReference type="InterPro" id="IPR036595">
    <property type="entry name" value="A-macroglobulin_rcpt-bd_sf"/>
</dbReference>
<dbReference type="Ensembl" id="ENSSCAT00000000026.1">
    <property type="protein sequence ID" value="ENSSCAP00000000018.1"/>
    <property type="gene ID" value="ENSSCAG00000000021.1"/>
</dbReference>
<dbReference type="PANTHER" id="PTHR11412">
    <property type="entry name" value="MACROGLOBULIN / COMPLEMENT"/>
    <property type="match status" value="1"/>
</dbReference>
<dbReference type="Pfam" id="PF07677">
    <property type="entry name" value="A2M_recep"/>
    <property type="match status" value="1"/>
</dbReference>
<evidence type="ECO:0000256" key="5">
    <source>
        <dbReference type="ARBA" id="ARBA00023157"/>
    </source>
</evidence>
<evidence type="ECO:0000313" key="9">
    <source>
        <dbReference type="Ensembl" id="ENSSCAP00000000018.1"/>
    </source>
</evidence>
<evidence type="ECO:0008006" key="11">
    <source>
        <dbReference type="Google" id="ProtNLM"/>
    </source>
</evidence>
<evidence type="ECO:0000313" key="10">
    <source>
        <dbReference type="Proteomes" id="UP000694409"/>
    </source>
</evidence>
<dbReference type="SUPFAM" id="SSF49410">
    <property type="entry name" value="Alpha-macroglobulin receptor domain"/>
    <property type="match status" value="1"/>
</dbReference>
<dbReference type="Gene3D" id="1.50.10.20">
    <property type="match status" value="1"/>
</dbReference>
<dbReference type="PANTHER" id="PTHR11412:SF182">
    <property type="entry name" value="ALPHA-2-MACROGLOBULIN-LIKE PROTEIN 1"/>
    <property type="match status" value="1"/>
</dbReference>